<dbReference type="InterPro" id="IPR048423">
    <property type="entry name" value="DRL_cat"/>
</dbReference>
<dbReference type="STRING" id="1802514.A2955_03150"/>
<dbReference type="Pfam" id="PF21135">
    <property type="entry name" value="DRL_cat"/>
    <property type="match status" value="1"/>
</dbReference>
<dbReference type="Gene3D" id="3.40.50.720">
    <property type="entry name" value="NAD(P)-binding Rossmann-like Domain"/>
    <property type="match status" value="1"/>
</dbReference>
<dbReference type="Proteomes" id="UP000177501">
    <property type="component" value="Unassembled WGS sequence"/>
</dbReference>
<accession>A0A1F8B4P3</accession>
<dbReference type="PANTHER" id="PTHR37850:SF1">
    <property type="entry name" value="SAF DOMAIN PROTEIN"/>
    <property type="match status" value="1"/>
</dbReference>
<dbReference type="InterPro" id="IPR036291">
    <property type="entry name" value="NAD(P)-bd_dom_sf"/>
</dbReference>
<organism evidence="2 3">
    <name type="scientific">Candidatus Woesebacteria bacterium RIFCSPLOWO2_01_FULL_37_19</name>
    <dbReference type="NCBI Taxonomy" id="1802514"/>
    <lineage>
        <taxon>Bacteria</taxon>
        <taxon>Candidatus Woeseibacteriota</taxon>
    </lineage>
</organism>
<dbReference type="CDD" id="cd11616">
    <property type="entry name" value="SAF_DH_OX_like"/>
    <property type="match status" value="1"/>
</dbReference>
<dbReference type="PANTHER" id="PTHR37850">
    <property type="entry name" value="STRU PROTEIN"/>
    <property type="match status" value="1"/>
</dbReference>
<protein>
    <submittedName>
        <fullName evidence="2">NAD(P)-dependent oxidoreductase</fullName>
    </submittedName>
</protein>
<proteinExistence type="predicted"/>
<name>A0A1F8B4P3_9BACT</name>
<reference evidence="2 3" key="1">
    <citation type="journal article" date="2016" name="Nat. Commun.">
        <title>Thousands of microbial genomes shed light on interconnected biogeochemical processes in an aquifer system.</title>
        <authorList>
            <person name="Anantharaman K."/>
            <person name="Brown C.T."/>
            <person name="Hug L.A."/>
            <person name="Sharon I."/>
            <person name="Castelle C.J."/>
            <person name="Probst A.J."/>
            <person name="Thomas B.C."/>
            <person name="Singh A."/>
            <person name="Wilkins M.J."/>
            <person name="Karaoz U."/>
            <person name="Brodie E.L."/>
            <person name="Williams K.H."/>
            <person name="Hubbard S.S."/>
            <person name="Banfield J.F."/>
        </authorList>
    </citation>
    <scope>NUCLEOTIDE SEQUENCE [LARGE SCALE GENOMIC DNA]</scope>
</reference>
<evidence type="ECO:0000313" key="2">
    <source>
        <dbReference type="EMBL" id="OGM58992.1"/>
    </source>
</evidence>
<dbReference type="AlphaFoldDB" id="A0A1F8B4P3"/>
<sequence>MITVDKYLEKLEKSGKPVRVGLVGAGFAGRGFAMQVITSMVGMRLVAISNRTKSYGEQAYKESGIKDFVYTNDPSKFKSAVKSGKYVLTNDPMLLCKSKDIDIIVDATYDTEFGAQVALEAFKNKKHLAIINAEMDSTIGPILKVYADKAGVIYTQANGDQPGVLMNLYREVKGMGFTPVMAGNIKSLIDVRRTPETQKAFAEAHFQRPTMITSFADGTKICVEMATVANATGFKIGKRGMYGPKCSRVEEAPNLFSKDELMNGGLVDYILGAEPSFGVFILGYTENPIRRRYMSCYKMGEGPLYTFYRPYHLSPLEAPMSVARTVIFKDATLAPWYGPVADVVSIAKKDIRKGEILDGVGGFTVYGVIDNYVKTRAENLLPIGLSNGSVLKKDVPMDTAITFDDVELPKGRLCDRLWNEQLKLFSEKGKNGKK</sequence>
<evidence type="ECO:0000259" key="1">
    <source>
        <dbReference type="Pfam" id="PF21135"/>
    </source>
</evidence>
<dbReference type="SUPFAM" id="SSF51735">
    <property type="entry name" value="NAD(P)-binding Rossmann-fold domains"/>
    <property type="match status" value="1"/>
</dbReference>
<dbReference type="EMBL" id="MGHA01000038">
    <property type="protein sequence ID" value="OGM58992.1"/>
    <property type="molecule type" value="Genomic_DNA"/>
</dbReference>
<feature type="domain" description="Oxidoreductase DRL-like catalytic" evidence="1">
    <location>
        <begin position="159"/>
        <end position="317"/>
    </location>
</feature>
<comment type="caution">
    <text evidence="2">The sequence shown here is derived from an EMBL/GenBank/DDBJ whole genome shotgun (WGS) entry which is preliminary data.</text>
</comment>
<gene>
    <name evidence="2" type="ORF">A2955_03150</name>
</gene>
<evidence type="ECO:0000313" key="3">
    <source>
        <dbReference type="Proteomes" id="UP000177501"/>
    </source>
</evidence>